<gene>
    <name evidence="1" type="ORF">TM35_000024140</name>
</gene>
<dbReference type="EMBL" id="NBCO01000002">
    <property type="protein sequence ID" value="ORC93088.1"/>
    <property type="molecule type" value="Genomic_DNA"/>
</dbReference>
<proteinExistence type="predicted"/>
<reference evidence="1 2" key="1">
    <citation type="submission" date="2017-03" db="EMBL/GenBank/DDBJ databases">
        <title>An alternative strategy for trypanosome survival in the mammalian bloodstream revealed through genome and transcriptome analysis of the ubiquitous bovine parasite Trypanosoma (Megatrypanum) theileri.</title>
        <authorList>
            <person name="Kelly S."/>
            <person name="Ivens A."/>
            <person name="Mott A."/>
            <person name="O'Neill E."/>
            <person name="Emms D."/>
            <person name="Macleod O."/>
            <person name="Voorheis P."/>
            <person name="Matthews J."/>
            <person name="Matthews K."/>
            <person name="Carrington M."/>
        </authorList>
    </citation>
    <scope>NUCLEOTIDE SEQUENCE [LARGE SCALE GENOMIC DNA]</scope>
    <source>
        <strain evidence="1">Edinburgh</strain>
    </source>
</reference>
<evidence type="ECO:0000313" key="1">
    <source>
        <dbReference type="EMBL" id="ORC93088.1"/>
    </source>
</evidence>
<organism evidence="1 2">
    <name type="scientific">Trypanosoma theileri</name>
    <dbReference type="NCBI Taxonomy" id="67003"/>
    <lineage>
        <taxon>Eukaryota</taxon>
        <taxon>Discoba</taxon>
        <taxon>Euglenozoa</taxon>
        <taxon>Kinetoplastea</taxon>
        <taxon>Metakinetoplastina</taxon>
        <taxon>Trypanosomatida</taxon>
        <taxon>Trypanosomatidae</taxon>
        <taxon>Trypanosoma</taxon>
    </lineage>
</organism>
<dbReference type="AlphaFoldDB" id="A0A1X0P886"/>
<comment type="caution">
    <text evidence="1">The sequence shown here is derived from an EMBL/GenBank/DDBJ whole genome shotgun (WGS) entry which is preliminary data.</text>
</comment>
<protein>
    <submittedName>
        <fullName evidence="1">Uncharacterized protein</fullName>
    </submittedName>
</protein>
<evidence type="ECO:0000313" key="2">
    <source>
        <dbReference type="Proteomes" id="UP000192257"/>
    </source>
</evidence>
<dbReference type="OrthoDB" id="239778at2759"/>
<dbReference type="RefSeq" id="XP_028887154.1">
    <property type="nucleotide sequence ID" value="XM_029021732.1"/>
</dbReference>
<name>A0A1X0P886_9TRYP</name>
<dbReference type="GeneID" id="39981512"/>
<dbReference type="VEuPathDB" id="TriTrypDB:TM35_000024140"/>
<dbReference type="Proteomes" id="UP000192257">
    <property type="component" value="Unassembled WGS sequence"/>
</dbReference>
<sequence>MQQEKKERGPSPFSSSPEAAISFYFQQKDDELLCAFGPDFFDGARKGAAGGGLFTAWLTRRTFIDIKEDYREYEVTLPQHMRDKCWTLTRGFRTRPFFTLGCVSLALTTLMKSIKFSLANYRYQEFVEDDIGFELLQKMYSNTPGGDEDFKKFLNESLKNQNSPVTSIINDVANTPSVVTTSTSASGVLNSKKTTLTDALIEDATISREQKPPSFWDGVAVGLMGSVMDCYLPSKPIYSYYGMRCGMRI</sequence>
<keyword evidence="2" id="KW-1185">Reference proteome</keyword>
<accession>A0A1X0P886</accession>